<reference evidence="2 3" key="1">
    <citation type="submission" date="2017-02" db="EMBL/GenBank/DDBJ databases">
        <authorList>
            <person name="Peterson S.W."/>
        </authorList>
    </citation>
    <scope>NUCLEOTIDE SEQUENCE [LARGE SCALE GENOMIC DNA]</scope>
    <source>
        <strain evidence="2 3">DSM 21749</strain>
    </source>
</reference>
<dbReference type="PANTHER" id="PTHR39173:SF1">
    <property type="entry name" value="ACETYLTRANSFERASE"/>
    <property type="match status" value="1"/>
</dbReference>
<dbReference type="EMBL" id="FUXP01000005">
    <property type="protein sequence ID" value="SKA06304.1"/>
    <property type="molecule type" value="Genomic_DNA"/>
</dbReference>
<dbReference type="RefSeq" id="WP_078758348.1">
    <property type="nucleotide sequence ID" value="NZ_FUXP01000005.1"/>
</dbReference>
<gene>
    <name evidence="2" type="ORF">SAMN02745674_01785</name>
</gene>
<dbReference type="OrthoDB" id="9797989at2"/>
<proteinExistence type="predicted"/>
<dbReference type="SUPFAM" id="SSF55729">
    <property type="entry name" value="Acyl-CoA N-acyltransferases (Nat)"/>
    <property type="match status" value="1"/>
</dbReference>
<dbReference type="STRING" id="1122188.SAMN02745674_01785"/>
<dbReference type="Proteomes" id="UP000190061">
    <property type="component" value="Unassembled WGS sequence"/>
</dbReference>
<name>A0A1T4QRI5_9GAMM</name>
<dbReference type="InterPro" id="IPR016181">
    <property type="entry name" value="Acyl_CoA_acyltransferase"/>
</dbReference>
<accession>A0A1T4QRI5</accession>
<organism evidence="2 3">
    <name type="scientific">Lysobacter spongiicola DSM 21749</name>
    <dbReference type="NCBI Taxonomy" id="1122188"/>
    <lineage>
        <taxon>Bacteria</taxon>
        <taxon>Pseudomonadati</taxon>
        <taxon>Pseudomonadota</taxon>
        <taxon>Gammaproteobacteria</taxon>
        <taxon>Lysobacterales</taxon>
        <taxon>Lysobacteraceae</taxon>
        <taxon>Novilysobacter</taxon>
    </lineage>
</organism>
<protein>
    <submittedName>
        <fullName evidence="2">Predicted acetyltransferase</fullName>
    </submittedName>
</protein>
<evidence type="ECO:0000313" key="3">
    <source>
        <dbReference type="Proteomes" id="UP000190061"/>
    </source>
</evidence>
<dbReference type="PROSITE" id="PS51186">
    <property type="entry name" value="GNAT"/>
    <property type="match status" value="1"/>
</dbReference>
<dbReference type="GO" id="GO:0016747">
    <property type="term" value="F:acyltransferase activity, transferring groups other than amino-acyl groups"/>
    <property type="evidence" value="ECO:0007669"/>
    <property type="project" value="InterPro"/>
</dbReference>
<keyword evidence="3" id="KW-1185">Reference proteome</keyword>
<sequence>MTAAVVLPGPGYEGSYRDYIAELGSEERYPFQMDLPHGDFSALLERLRDFAAGLRVPSGYVRTSTHWLVEGGELIGVSSVRHHLSKALAECGGHIGLGIRPSYRGRGLGKTLLALTLREARKIGLDDVHIHCHKGNEASVRMILANGGVLHSETSAGDAGARVQRYVVPAPGP</sequence>
<dbReference type="CDD" id="cd04301">
    <property type="entry name" value="NAT_SF"/>
    <property type="match status" value="1"/>
</dbReference>
<evidence type="ECO:0000259" key="1">
    <source>
        <dbReference type="PROSITE" id="PS51186"/>
    </source>
</evidence>
<dbReference type="Gene3D" id="3.40.630.30">
    <property type="match status" value="1"/>
</dbReference>
<dbReference type="AlphaFoldDB" id="A0A1T4QRI5"/>
<evidence type="ECO:0000313" key="2">
    <source>
        <dbReference type="EMBL" id="SKA06304.1"/>
    </source>
</evidence>
<dbReference type="Pfam" id="PF00583">
    <property type="entry name" value="Acetyltransf_1"/>
    <property type="match status" value="1"/>
</dbReference>
<dbReference type="InterPro" id="IPR000182">
    <property type="entry name" value="GNAT_dom"/>
</dbReference>
<keyword evidence="2" id="KW-0808">Transferase</keyword>
<dbReference type="PANTHER" id="PTHR39173">
    <property type="entry name" value="ACETYLTRANSFERASE"/>
    <property type="match status" value="1"/>
</dbReference>
<feature type="domain" description="N-acetyltransferase" evidence="1">
    <location>
        <begin position="14"/>
        <end position="173"/>
    </location>
</feature>